<dbReference type="Proteomes" id="UP000029643">
    <property type="component" value="Unassembled WGS sequence"/>
</dbReference>
<dbReference type="RefSeq" id="WP_042501755.1">
    <property type="nucleotide sequence ID" value="NZ_BBNU01000040.1"/>
</dbReference>
<keyword evidence="2" id="KW-0808">Transferase</keyword>
<dbReference type="Pfam" id="PF05050">
    <property type="entry name" value="Methyltransf_21"/>
    <property type="match status" value="1"/>
</dbReference>
<dbReference type="InterPro" id="IPR052514">
    <property type="entry name" value="SAM-dependent_MTase"/>
</dbReference>
<accession>A0A090X1J3</accession>
<dbReference type="InterPro" id="IPR029063">
    <property type="entry name" value="SAM-dependent_MTases_sf"/>
</dbReference>
<protein>
    <submittedName>
        <fullName evidence="2">Methyltransferase</fullName>
    </submittedName>
</protein>
<organism evidence="2 3">
    <name type="scientific">Algibacter lectus</name>
    <dbReference type="NCBI Taxonomy" id="221126"/>
    <lineage>
        <taxon>Bacteria</taxon>
        <taxon>Pseudomonadati</taxon>
        <taxon>Bacteroidota</taxon>
        <taxon>Flavobacteriia</taxon>
        <taxon>Flavobacteriales</taxon>
        <taxon>Flavobacteriaceae</taxon>
        <taxon>Algibacter</taxon>
    </lineage>
</organism>
<keyword evidence="2" id="KW-0489">Methyltransferase</keyword>
<dbReference type="NCBIfam" id="TIGR01444">
    <property type="entry name" value="fkbM_fam"/>
    <property type="match status" value="1"/>
</dbReference>
<evidence type="ECO:0000313" key="3">
    <source>
        <dbReference type="Proteomes" id="UP000029643"/>
    </source>
</evidence>
<dbReference type="PANTHER" id="PTHR34203:SF15">
    <property type="entry name" value="SLL1173 PROTEIN"/>
    <property type="match status" value="1"/>
</dbReference>
<name>A0A090X1J3_9FLAO</name>
<reference evidence="2 3" key="1">
    <citation type="journal article" date="2014" name="Genome Announc.">
        <title>Draft Genome Sequences of Marine Flavobacterium Algibacter lectus Strains SS8 and NR4.</title>
        <authorList>
            <person name="Takatani N."/>
            <person name="Nakanishi M."/>
            <person name="Meirelles P."/>
            <person name="Mino S."/>
            <person name="Suda W."/>
            <person name="Oshima K."/>
            <person name="Hattori M."/>
            <person name="Ohkuma M."/>
            <person name="Hosokawa M."/>
            <person name="Miyashita K."/>
            <person name="Thompson F.L."/>
            <person name="Niwa A."/>
            <person name="Sawabe T."/>
            <person name="Sawabe T."/>
        </authorList>
    </citation>
    <scope>NUCLEOTIDE SEQUENCE [LARGE SCALE GENOMIC DNA]</scope>
    <source>
        <strain evidence="3">JCM19274</strain>
    </source>
</reference>
<feature type="domain" description="Methyltransferase FkbM" evidence="1">
    <location>
        <begin position="97"/>
        <end position="212"/>
    </location>
</feature>
<dbReference type="EMBL" id="BBNU01000040">
    <property type="protein sequence ID" value="GAL82673.1"/>
    <property type="molecule type" value="Genomic_DNA"/>
</dbReference>
<evidence type="ECO:0000259" key="1">
    <source>
        <dbReference type="Pfam" id="PF05050"/>
    </source>
</evidence>
<dbReference type="AlphaFoldDB" id="A0A090X1J3"/>
<dbReference type="SUPFAM" id="SSF53335">
    <property type="entry name" value="S-adenosyl-L-methionine-dependent methyltransferases"/>
    <property type="match status" value="1"/>
</dbReference>
<dbReference type="PANTHER" id="PTHR34203">
    <property type="entry name" value="METHYLTRANSFERASE, FKBM FAMILY PROTEIN"/>
    <property type="match status" value="1"/>
</dbReference>
<dbReference type="Gene3D" id="3.40.50.150">
    <property type="entry name" value="Vaccinia Virus protein VP39"/>
    <property type="match status" value="1"/>
</dbReference>
<sequence>MNIRKSFSRIVLRYNTIKAHPLTKYASLKGLYRYLIFNLSQTIKKRPQVYDWINGLQFYAEKGGDAGIVGNIYYKLMDYEDSMFLLDHLKKEDLFVDVGANLGHYTLLASGICQSKTIAIEPIVTTLIKLKNNIVLNNLEKKVSVLAMGVGDAKETLNFTTNNTVMNTVSLTENSNTVKIEVDTLDSILENQAPSFIKIDVEGYEYKVLKGGLVMFYNNLS</sequence>
<evidence type="ECO:0000313" key="2">
    <source>
        <dbReference type="EMBL" id="GAL82673.1"/>
    </source>
</evidence>
<dbReference type="GO" id="GO:0008168">
    <property type="term" value="F:methyltransferase activity"/>
    <property type="evidence" value="ECO:0007669"/>
    <property type="project" value="UniProtKB-KW"/>
</dbReference>
<proteinExistence type="predicted"/>
<dbReference type="GO" id="GO:0032259">
    <property type="term" value="P:methylation"/>
    <property type="evidence" value="ECO:0007669"/>
    <property type="project" value="UniProtKB-KW"/>
</dbReference>
<dbReference type="InterPro" id="IPR006342">
    <property type="entry name" value="FkbM_mtfrase"/>
</dbReference>
<gene>
    <name evidence="2" type="ORF">JCM19274_1614</name>
</gene>
<comment type="caution">
    <text evidence="2">The sequence shown here is derived from an EMBL/GenBank/DDBJ whole genome shotgun (WGS) entry which is preliminary data.</text>
</comment>